<dbReference type="EMBL" id="HBUF01133504">
    <property type="protein sequence ID" value="CAG6644792.1"/>
    <property type="molecule type" value="Transcribed_RNA"/>
</dbReference>
<dbReference type="EMBL" id="HBUF01133502">
    <property type="protein sequence ID" value="CAG6644786.1"/>
    <property type="molecule type" value="Transcribed_RNA"/>
</dbReference>
<evidence type="ECO:0000259" key="10">
    <source>
        <dbReference type="PROSITE" id="PS50822"/>
    </source>
</evidence>
<evidence type="ECO:0000256" key="1">
    <source>
        <dbReference type="ARBA" id="ARBA00004496"/>
    </source>
</evidence>
<dbReference type="EMBL" id="HBUF01133503">
    <property type="protein sequence ID" value="CAG6644789.1"/>
    <property type="molecule type" value="Transcribed_RNA"/>
</dbReference>
<name>A0A8D8R5D9_9HEMI</name>
<dbReference type="Pfam" id="PF23278">
    <property type="entry name" value="Piwi_N"/>
    <property type="match status" value="1"/>
</dbReference>
<dbReference type="PROSITE" id="PS50821">
    <property type="entry name" value="PAZ"/>
    <property type="match status" value="1"/>
</dbReference>
<evidence type="ECO:0000256" key="2">
    <source>
        <dbReference type="ARBA" id="ARBA00022473"/>
    </source>
</evidence>
<dbReference type="InterPro" id="IPR012337">
    <property type="entry name" value="RNaseH-like_sf"/>
</dbReference>
<accession>A0A8D8R5D9</accession>
<organism evidence="11">
    <name type="scientific">Cacopsylla melanoneura</name>
    <dbReference type="NCBI Taxonomy" id="428564"/>
    <lineage>
        <taxon>Eukaryota</taxon>
        <taxon>Metazoa</taxon>
        <taxon>Ecdysozoa</taxon>
        <taxon>Arthropoda</taxon>
        <taxon>Hexapoda</taxon>
        <taxon>Insecta</taxon>
        <taxon>Pterygota</taxon>
        <taxon>Neoptera</taxon>
        <taxon>Paraneoptera</taxon>
        <taxon>Hemiptera</taxon>
        <taxon>Sternorrhyncha</taxon>
        <taxon>Psylloidea</taxon>
        <taxon>Psyllidae</taxon>
        <taxon>Psyllinae</taxon>
        <taxon>Cacopsylla</taxon>
    </lineage>
</organism>
<keyword evidence="3" id="KW-0963">Cytoplasm</keyword>
<evidence type="ECO:0000256" key="8">
    <source>
        <dbReference type="SAM" id="MobiDB-lite"/>
    </source>
</evidence>
<dbReference type="FunFam" id="2.170.260.10:FF:000003">
    <property type="entry name" value="Piwi-like RNA-mediated gene silencing 2"/>
    <property type="match status" value="1"/>
</dbReference>
<dbReference type="SUPFAM" id="SSF101690">
    <property type="entry name" value="PAZ domain"/>
    <property type="match status" value="1"/>
</dbReference>
<dbReference type="EMBL" id="HBUF01199013">
    <property type="protein sequence ID" value="CAG6661218.1"/>
    <property type="molecule type" value="Transcribed_RNA"/>
</dbReference>
<dbReference type="SUPFAM" id="SSF53098">
    <property type="entry name" value="Ribonuclease H-like"/>
    <property type="match status" value="1"/>
</dbReference>
<dbReference type="EMBL" id="HBUF01682811">
    <property type="protein sequence ID" value="CAG6792690.1"/>
    <property type="molecule type" value="Transcribed_RNA"/>
</dbReference>
<dbReference type="GO" id="GO:0003723">
    <property type="term" value="F:RNA binding"/>
    <property type="evidence" value="ECO:0007669"/>
    <property type="project" value="UniProtKB-KW"/>
</dbReference>
<dbReference type="PANTHER" id="PTHR22891">
    <property type="entry name" value="EUKARYOTIC TRANSLATION INITIATION FACTOR 2C"/>
    <property type="match status" value="1"/>
</dbReference>
<evidence type="ECO:0000256" key="7">
    <source>
        <dbReference type="ARBA" id="ARBA00038291"/>
    </source>
</evidence>
<evidence type="ECO:0000256" key="5">
    <source>
        <dbReference type="ARBA" id="ARBA00022884"/>
    </source>
</evidence>
<proteinExistence type="inferred from homology"/>
<reference evidence="11" key="1">
    <citation type="submission" date="2021-05" db="EMBL/GenBank/DDBJ databases">
        <authorList>
            <person name="Alioto T."/>
            <person name="Alioto T."/>
            <person name="Gomez Garrido J."/>
        </authorList>
    </citation>
    <scope>NUCLEOTIDE SEQUENCE</scope>
</reference>
<dbReference type="InterPro" id="IPR003165">
    <property type="entry name" value="Piwi"/>
</dbReference>
<evidence type="ECO:0000256" key="4">
    <source>
        <dbReference type="ARBA" id="ARBA00022782"/>
    </source>
</evidence>
<dbReference type="Gene3D" id="2.170.260.10">
    <property type="entry name" value="paz domain"/>
    <property type="match status" value="1"/>
</dbReference>
<evidence type="ECO:0000313" key="11">
    <source>
        <dbReference type="EMBL" id="CAG6644783.1"/>
    </source>
</evidence>
<dbReference type="SMART" id="SM00950">
    <property type="entry name" value="Piwi"/>
    <property type="match status" value="1"/>
</dbReference>
<dbReference type="EMBL" id="HBUF01682810">
    <property type="protein sequence ID" value="CAG6792688.1"/>
    <property type="molecule type" value="Transcribed_RNA"/>
</dbReference>
<evidence type="ECO:0000259" key="9">
    <source>
        <dbReference type="PROSITE" id="PS50821"/>
    </source>
</evidence>
<dbReference type="EMBL" id="HBUF01133501">
    <property type="protein sequence ID" value="CAG6644783.1"/>
    <property type="molecule type" value="Transcribed_RNA"/>
</dbReference>
<dbReference type="InterPro" id="IPR036397">
    <property type="entry name" value="RNaseH_sf"/>
</dbReference>
<dbReference type="EMBL" id="HBUF01199012">
    <property type="protein sequence ID" value="CAG6661216.1"/>
    <property type="molecule type" value="Transcribed_RNA"/>
</dbReference>
<dbReference type="InterPro" id="IPR003100">
    <property type="entry name" value="PAZ_dom"/>
</dbReference>
<dbReference type="Gene3D" id="3.40.50.2300">
    <property type="match status" value="1"/>
</dbReference>
<keyword evidence="5" id="KW-0694">RNA-binding</keyword>
<protein>
    <submittedName>
        <fullName evidence="11">Protein piwi</fullName>
    </submittedName>
</protein>
<sequence>MSEPQKTRARGRGSRPTQPVPGAAAAAASTSAAAAAAPAPPANVRARARATSVAQGAAQPPSTERPGGMMQQVTQEMAKAKIGSTGSSDTDTAGSTLGRGQVRGRRVNEESIDKLVWTKPQHIVSKKASATNPKVQFQNFIVNYFKVMKTPKWTLNLYRVDFNPPEDILGVKKGLVREHKEKLGAYMFDGTMMFTPNTIMGGEMRLMSKKRDEAETPVEVTIRLVKVLEHGDYQYLQLFNLLMRDTLRALDLKLIGREFFDPAAKEAIPEYKLEVWPGYETVMRQHETDILLCVEIKHKVLRLETALELWEKCRQDKKAFEALLTNVSVLTQYNNKMYRVDDIDFGCTPTMTFQMKGETVSYIDYYQKKYNITIRNKNQPMLMHKSKPRDIRAGMAELIYLVPELCYLTGLSDEMRNNFRLMKALGDITRVAPRERLAKFQVFRNRIENSEAKDVFKPWDLMLDKNLVKVQGHIIAPENIVFAPGCQPASAGTTADWNRAFRNIGLFRAPALEKWCVIVPGQLQSDTRAFITMVQKAANGMRFRVALPREFILQNDRAQSYALELDKVLSTEQYQLVMAILPSQQADRYSSIKRKCAIDREVPSQVMVKRTLNSKGAMSVATKVAIQLCCKIGGAPWTVEVPMKGMMVMGFDVTHDTDLKGASYGALVASLDHQLTSYFSAVSPHRTGGELSNDIALNVTRALQKYREVNGAYPKCIIMYRDGVGEGQINQVIEHELDHVQKAIYDLKIYDQGKLPLSFVIVTKRINTRIMAESANPPPGSVVDDVITCPERYDFFLVPQSVNQGTVSPTYFNVIHDTNPAINPDRLQRFTYKMCHLYYNWSGTVRVPAPCQYAHKLAFLCGQALHASPSSRLETLLHFL</sequence>
<dbReference type="FunFam" id="3.30.420.10:FF:000014">
    <property type="entry name" value="Piwi-like RNA-mediated gene silencing 1"/>
    <property type="match status" value="1"/>
</dbReference>
<dbReference type="GO" id="GO:0030154">
    <property type="term" value="P:cell differentiation"/>
    <property type="evidence" value="ECO:0007669"/>
    <property type="project" value="UniProtKB-KW"/>
</dbReference>
<feature type="region of interest" description="Disordered" evidence="8">
    <location>
        <begin position="1"/>
        <end position="69"/>
    </location>
</feature>
<dbReference type="EMBL" id="HBUF01368691">
    <property type="protein sequence ID" value="CAG6724981.1"/>
    <property type="molecule type" value="Transcribed_RNA"/>
</dbReference>
<evidence type="ECO:0000256" key="6">
    <source>
        <dbReference type="ARBA" id="ARBA00023158"/>
    </source>
</evidence>
<dbReference type="EMBL" id="HBUF01368692">
    <property type="protein sequence ID" value="CAG6724983.1"/>
    <property type="molecule type" value="Transcribed_RNA"/>
</dbReference>
<dbReference type="EMBL" id="HBUF01133505">
    <property type="protein sequence ID" value="CAG6644795.1"/>
    <property type="molecule type" value="Transcribed_RNA"/>
</dbReference>
<dbReference type="Pfam" id="PF02171">
    <property type="entry name" value="Piwi"/>
    <property type="match status" value="1"/>
</dbReference>
<feature type="domain" description="Piwi" evidence="10">
    <location>
        <begin position="576"/>
        <end position="866"/>
    </location>
</feature>
<dbReference type="InterPro" id="IPR036085">
    <property type="entry name" value="PAZ_dom_sf"/>
</dbReference>
<feature type="region of interest" description="Disordered" evidence="8">
    <location>
        <begin position="82"/>
        <end position="106"/>
    </location>
</feature>
<dbReference type="AlphaFoldDB" id="A0A8D8R5D9"/>
<dbReference type="GO" id="GO:0005737">
    <property type="term" value="C:cytoplasm"/>
    <property type="evidence" value="ECO:0007669"/>
    <property type="project" value="UniProtKB-SubCell"/>
</dbReference>
<feature type="compositionally biased region" description="Low complexity" evidence="8">
    <location>
        <begin position="83"/>
        <end position="98"/>
    </location>
</feature>
<dbReference type="SMART" id="SM00949">
    <property type="entry name" value="PAZ"/>
    <property type="match status" value="1"/>
</dbReference>
<feature type="domain" description="PAZ" evidence="9">
    <location>
        <begin position="305"/>
        <end position="410"/>
    </location>
</feature>
<dbReference type="GO" id="GO:0140965">
    <property type="term" value="P:secondary piRNA processing"/>
    <property type="evidence" value="ECO:0007669"/>
    <property type="project" value="UniProtKB-ARBA"/>
</dbReference>
<keyword evidence="6" id="KW-0943">RNA-mediated gene silencing</keyword>
<dbReference type="EMBL" id="HBUF01133506">
    <property type="protein sequence ID" value="CAG6644798.1"/>
    <property type="molecule type" value="Transcribed_RNA"/>
</dbReference>
<comment type="similarity">
    <text evidence="7">Belongs to the argonaute family. Piwi subfamily.</text>
</comment>
<evidence type="ECO:0000256" key="3">
    <source>
        <dbReference type="ARBA" id="ARBA00022490"/>
    </source>
</evidence>
<keyword evidence="4" id="KW-0221">Differentiation</keyword>
<dbReference type="CDD" id="cd04658">
    <property type="entry name" value="Piwi_piwi-like_Euk"/>
    <property type="match status" value="1"/>
</dbReference>
<dbReference type="CDD" id="cd02845">
    <property type="entry name" value="PAZ_piwi_like"/>
    <property type="match status" value="1"/>
</dbReference>
<feature type="compositionally biased region" description="Low complexity" evidence="8">
    <location>
        <begin position="23"/>
        <end position="45"/>
    </location>
</feature>
<dbReference type="Gene3D" id="3.30.420.10">
    <property type="entry name" value="Ribonuclease H-like superfamily/Ribonuclease H"/>
    <property type="match status" value="1"/>
</dbReference>
<dbReference type="Pfam" id="PF02170">
    <property type="entry name" value="PAZ"/>
    <property type="match status" value="1"/>
</dbReference>
<comment type="subcellular location">
    <subcellularLocation>
        <location evidence="1">Cytoplasm</location>
    </subcellularLocation>
</comment>
<dbReference type="EMBL" id="HBUF01682812">
    <property type="protein sequence ID" value="CAG6792691.1"/>
    <property type="molecule type" value="Transcribed_RNA"/>
</dbReference>
<dbReference type="PROSITE" id="PS50822">
    <property type="entry name" value="PIWI"/>
    <property type="match status" value="1"/>
</dbReference>
<keyword evidence="2" id="KW-0217">Developmental protein</keyword>
<dbReference type="EMBL" id="HBUF01133500">
    <property type="protein sequence ID" value="CAG6644780.1"/>
    <property type="molecule type" value="Transcribed_RNA"/>
</dbReference>